<keyword evidence="3" id="KW-1185">Reference proteome</keyword>
<organism evidence="2 3">
    <name type="scientific">Myriangium duriaei CBS 260.36</name>
    <dbReference type="NCBI Taxonomy" id="1168546"/>
    <lineage>
        <taxon>Eukaryota</taxon>
        <taxon>Fungi</taxon>
        <taxon>Dikarya</taxon>
        <taxon>Ascomycota</taxon>
        <taxon>Pezizomycotina</taxon>
        <taxon>Dothideomycetes</taxon>
        <taxon>Dothideomycetidae</taxon>
        <taxon>Myriangiales</taxon>
        <taxon>Myriangiaceae</taxon>
        <taxon>Myriangium</taxon>
    </lineage>
</organism>
<protein>
    <submittedName>
        <fullName evidence="2">Uncharacterized protein</fullName>
    </submittedName>
</protein>
<dbReference type="EMBL" id="ML996088">
    <property type="protein sequence ID" value="KAF2151073.1"/>
    <property type="molecule type" value="Genomic_DNA"/>
</dbReference>
<comment type="caution">
    <text evidence="2">The sequence shown here is derived from an EMBL/GenBank/DDBJ whole genome shotgun (WGS) entry which is preliminary data.</text>
</comment>
<feature type="transmembrane region" description="Helical" evidence="1">
    <location>
        <begin position="26"/>
        <end position="44"/>
    </location>
</feature>
<dbReference type="AlphaFoldDB" id="A0A9P4IW76"/>
<reference evidence="2" key="1">
    <citation type="journal article" date="2020" name="Stud. Mycol.">
        <title>101 Dothideomycetes genomes: a test case for predicting lifestyles and emergence of pathogens.</title>
        <authorList>
            <person name="Haridas S."/>
            <person name="Albert R."/>
            <person name="Binder M."/>
            <person name="Bloem J."/>
            <person name="Labutti K."/>
            <person name="Salamov A."/>
            <person name="Andreopoulos B."/>
            <person name="Baker S."/>
            <person name="Barry K."/>
            <person name="Bills G."/>
            <person name="Bluhm B."/>
            <person name="Cannon C."/>
            <person name="Castanera R."/>
            <person name="Culley D."/>
            <person name="Daum C."/>
            <person name="Ezra D."/>
            <person name="Gonzalez J."/>
            <person name="Henrissat B."/>
            <person name="Kuo A."/>
            <person name="Liang C."/>
            <person name="Lipzen A."/>
            <person name="Lutzoni F."/>
            <person name="Magnuson J."/>
            <person name="Mondo S."/>
            <person name="Nolan M."/>
            <person name="Ohm R."/>
            <person name="Pangilinan J."/>
            <person name="Park H.-J."/>
            <person name="Ramirez L."/>
            <person name="Alfaro M."/>
            <person name="Sun H."/>
            <person name="Tritt A."/>
            <person name="Yoshinaga Y."/>
            <person name="Zwiers L.-H."/>
            <person name="Turgeon B."/>
            <person name="Goodwin S."/>
            <person name="Spatafora J."/>
            <person name="Crous P."/>
            <person name="Grigoriev I."/>
        </authorList>
    </citation>
    <scope>NUCLEOTIDE SEQUENCE</scope>
    <source>
        <strain evidence="2">CBS 260.36</strain>
    </source>
</reference>
<sequence>MSASVAAMDQGCECAAQSSVMRRSDIVGLTLATFALDLVFAIPLGRVQSRVQRCCGDCMVGEA</sequence>
<proteinExistence type="predicted"/>
<accession>A0A9P4IW76</accession>
<evidence type="ECO:0000256" key="1">
    <source>
        <dbReference type="SAM" id="Phobius"/>
    </source>
</evidence>
<gene>
    <name evidence="2" type="ORF">K461DRAFT_279845</name>
</gene>
<keyword evidence="1" id="KW-1133">Transmembrane helix</keyword>
<evidence type="ECO:0000313" key="3">
    <source>
        <dbReference type="Proteomes" id="UP000799439"/>
    </source>
</evidence>
<keyword evidence="1" id="KW-0812">Transmembrane</keyword>
<dbReference type="Proteomes" id="UP000799439">
    <property type="component" value="Unassembled WGS sequence"/>
</dbReference>
<name>A0A9P4IW76_9PEZI</name>
<evidence type="ECO:0000313" key="2">
    <source>
        <dbReference type="EMBL" id="KAF2151073.1"/>
    </source>
</evidence>
<keyword evidence="1" id="KW-0472">Membrane</keyword>